<dbReference type="Proteomes" id="UP000005824">
    <property type="component" value="Unassembled WGS sequence"/>
</dbReference>
<keyword evidence="3" id="KW-0732">Signal</keyword>
<keyword evidence="2" id="KW-1133">Transmembrane helix</keyword>
<dbReference type="EMBL" id="ABVL01000003">
    <property type="protein sequence ID" value="EDY20900.1"/>
    <property type="molecule type" value="Genomic_DNA"/>
</dbReference>
<name>B4CXA2_9BACT</name>
<comment type="caution">
    <text evidence="5">The sequence shown here is derived from an EMBL/GenBank/DDBJ whole genome shotgun (WGS) entry which is preliminary data.</text>
</comment>
<dbReference type="SUPFAM" id="SSF52980">
    <property type="entry name" value="Restriction endonuclease-like"/>
    <property type="match status" value="1"/>
</dbReference>
<evidence type="ECO:0000256" key="1">
    <source>
        <dbReference type="SAM" id="MobiDB-lite"/>
    </source>
</evidence>
<dbReference type="InterPro" id="IPR052906">
    <property type="entry name" value="Type_IV_Methyl-Rstrct_Enzyme"/>
</dbReference>
<dbReference type="InParanoid" id="B4CXA2"/>
<dbReference type="PANTHER" id="PTHR30015">
    <property type="entry name" value="MRR RESTRICTION SYSTEM PROTEIN"/>
    <property type="match status" value="1"/>
</dbReference>
<proteinExistence type="predicted"/>
<evidence type="ECO:0000256" key="2">
    <source>
        <dbReference type="SAM" id="Phobius"/>
    </source>
</evidence>
<dbReference type="InterPro" id="IPR007560">
    <property type="entry name" value="Restrct_endonuc_IV_Mrr"/>
</dbReference>
<evidence type="ECO:0000313" key="5">
    <source>
        <dbReference type="EMBL" id="EDY20900.1"/>
    </source>
</evidence>
<sequence length="489" mass="51694" precursor="true">MFCAQMSRFALRLALFCAAAQCAQALELGETKAQLLKQNGAPGAEDHARNLAAYFWEGWSAQLEFQGDVVGKITYRRNWYLQASEIASLLEANGGVRRWKETSTATGLARQWARDDGASATCARVRPLSMVFQAAGLAAAYQQGPKVVAPGTPQPTGAPVAFAAPPTYTKAPSFPRQLTAVEPDLPVADPPAPAPAPAPAAPEHPLPKLKSAELQPAAANGAPEPKPESPAANAPATQSPGAATGDDPNLLGYAIGSLTCLVAFVLGGFYYFKWRSRTAKPPSLKVAAVDSPGAASSAPAGLDSLRSDQVELLIGEIFRREGYTIELSAALNTDDGIDLMLRRDSETTLVQCKHWTAVRVTAREARDFYGAMAAGGAPHGILVTMGIFTPDALDFAPAKGIELLDGSAVAAKIAAVAKPGENLCAVSSWIDDFIAHARIFDPECPVCHNTMVIRHNRANGTPSWGCRNHPRCPGRREPRLDLLPSSAAS</sequence>
<evidence type="ECO:0000256" key="3">
    <source>
        <dbReference type="SAM" id="SignalP"/>
    </source>
</evidence>
<dbReference type="InterPro" id="IPR011335">
    <property type="entry name" value="Restrct_endonuc-II-like"/>
</dbReference>
<dbReference type="InterPro" id="IPR011856">
    <property type="entry name" value="tRNA_endonuc-like_dom_sf"/>
</dbReference>
<evidence type="ECO:0000313" key="6">
    <source>
        <dbReference type="Proteomes" id="UP000005824"/>
    </source>
</evidence>
<protein>
    <submittedName>
        <fullName evidence="5">Restriction endonuclease</fullName>
    </submittedName>
</protein>
<dbReference type="AlphaFoldDB" id="B4CXA2"/>
<feature type="compositionally biased region" description="Pro residues" evidence="1">
    <location>
        <begin position="188"/>
        <end position="204"/>
    </location>
</feature>
<keyword evidence="5" id="KW-0540">Nuclease</keyword>
<keyword evidence="2" id="KW-0812">Transmembrane</keyword>
<feature type="domain" description="Restriction endonuclease type IV Mrr" evidence="4">
    <location>
        <begin position="303"/>
        <end position="410"/>
    </location>
</feature>
<feature type="region of interest" description="Disordered" evidence="1">
    <location>
        <begin position="183"/>
        <end position="243"/>
    </location>
</feature>
<keyword evidence="5" id="KW-0255">Endonuclease</keyword>
<feature type="transmembrane region" description="Helical" evidence="2">
    <location>
        <begin position="250"/>
        <end position="272"/>
    </location>
</feature>
<dbReference type="GO" id="GO:0015666">
    <property type="term" value="F:restriction endodeoxyribonuclease activity"/>
    <property type="evidence" value="ECO:0007669"/>
    <property type="project" value="TreeGrafter"/>
</dbReference>
<reference evidence="5 6" key="1">
    <citation type="journal article" date="2011" name="J. Bacteriol.">
        <title>Genome sequence of Chthoniobacter flavus Ellin428, an aerobic heterotrophic soil bacterium.</title>
        <authorList>
            <person name="Kant R."/>
            <person name="van Passel M.W."/>
            <person name="Palva A."/>
            <person name="Lucas S."/>
            <person name="Lapidus A."/>
            <person name="Glavina Del Rio T."/>
            <person name="Dalin E."/>
            <person name="Tice H."/>
            <person name="Bruce D."/>
            <person name="Goodwin L."/>
            <person name="Pitluck S."/>
            <person name="Larimer F.W."/>
            <person name="Land M.L."/>
            <person name="Hauser L."/>
            <person name="Sangwan P."/>
            <person name="de Vos W.M."/>
            <person name="Janssen P.H."/>
            <person name="Smidt H."/>
        </authorList>
    </citation>
    <scope>NUCLEOTIDE SEQUENCE [LARGE SCALE GENOMIC DNA]</scope>
    <source>
        <strain evidence="5 6">Ellin428</strain>
    </source>
</reference>
<organism evidence="5 6">
    <name type="scientific">Chthoniobacter flavus Ellin428</name>
    <dbReference type="NCBI Taxonomy" id="497964"/>
    <lineage>
        <taxon>Bacteria</taxon>
        <taxon>Pseudomonadati</taxon>
        <taxon>Verrucomicrobiota</taxon>
        <taxon>Spartobacteria</taxon>
        <taxon>Chthoniobacterales</taxon>
        <taxon>Chthoniobacteraceae</taxon>
        <taxon>Chthoniobacter</taxon>
    </lineage>
</organism>
<accession>B4CXA2</accession>
<feature type="chain" id="PRO_5002802443" evidence="3">
    <location>
        <begin position="26"/>
        <end position="489"/>
    </location>
</feature>
<dbReference type="Gene3D" id="3.30.65.10">
    <property type="entry name" value="Bacterial Topoisomerase I, domain 1"/>
    <property type="match status" value="1"/>
</dbReference>
<dbReference type="PANTHER" id="PTHR30015:SF7">
    <property type="entry name" value="TYPE IV METHYL-DIRECTED RESTRICTION ENZYME ECOKMRR"/>
    <property type="match status" value="1"/>
</dbReference>
<keyword evidence="6" id="KW-1185">Reference proteome</keyword>
<feature type="signal peptide" evidence="3">
    <location>
        <begin position="1"/>
        <end position="25"/>
    </location>
</feature>
<dbReference type="Gene3D" id="3.40.1350.10">
    <property type="match status" value="1"/>
</dbReference>
<dbReference type="GO" id="GO:0009307">
    <property type="term" value="P:DNA restriction-modification system"/>
    <property type="evidence" value="ECO:0007669"/>
    <property type="project" value="InterPro"/>
</dbReference>
<dbReference type="GO" id="GO:0003677">
    <property type="term" value="F:DNA binding"/>
    <property type="evidence" value="ECO:0007669"/>
    <property type="project" value="InterPro"/>
</dbReference>
<dbReference type="eggNOG" id="COG1787">
    <property type="taxonomic scope" value="Bacteria"/>
</dbReference>
<keyword evidence="2" id="KW-0472">Membrane</keyword>
<dbReference type="STRING" id="497964.CfE428DRAFT_1193"/>
<keyword evidence="5" id="KW-0378">Hydrolase</keyword>
<gene>
    <name evidence="5" type="ORF">CfE428DRAFT_1193</name>
</gene>
<dbReference type="Pfam" id="PF04471">
    <property type="entry name" value="Mrr_cat"/>
    <property type="match status" value="1"/>
</dbReference>
<evidence type="ECO:0000259" key="4">
    <source>
        <dbReference type="Pfam" id="PF04471"/>
    </source>
</evidence>